<dbReference type="EMBL" id="FOTW01000035">
    <property type="protein sequence ID" value="SFM82026.1"/>
    <property type="molecule type" value="Genomic_DNA"/>
</dbReference>
<dbReference type="Gene3D" id="1.10.10.10">
    <property type="entry name" value="Winged helix-like DNA-binding domain superfamily/Winged helix DNA-binding domain"/>
    <property type="match status" value="1"/>
</dbReference>
<evidence type="ECO:0008006" key="3">
    <source>
        <dbReference type="Google" id="ProtNLM"/>
    </source>
</evidence>
<dbReference type="InterPro" id="IPR036388">
    <property type="entry name" value="WH-like_DNA-bd_sf"/>
</dbReference>
<dbReference type="OrthoDB" id="8777588at2"/>
<organism evidence="1 2">
    <name type="scientific">Rugamonas rubra</name>
    <dbReference type="NCBI Taxonomy" id="758825"/>
    <lineage>
        <taxon>Bacteria</taxon>
        <taxon>Pseudomonadati</taxon>
        <taxon>Pseudomonadota</taxon>
        <taxon>Betaproteobacteria</taxon>
        <taxon>Burkholderiales</taxon>
        <taxon>Oxalobacteraceae</taxon>
        <taxon>Telluria group</taxon>
        <taxon>Rugamonas</taxon>
    </lineage>
</organism>
<proteinExistence type="predicted"/>
<reference evidence="1 2" key="1">
    <citation type="submission" date="2016-10" db="EMBL/GenBank/DDBJ databases">
        <authorList>
            <person name="de Groot N.N."/>
        </authorList>
    </citation>
    <scope>NUCLEOTIDE SEQUENCE [LARGE SCALE GENOMIC DNA]</scope>
    <source>
        <strain evidence="1 2">ATCC 43154</strain>
    </source>
</reference>
<dbReference type="SUPFAM" id="SSF46785">
    <property type="entry name" value="Winged helix' DNA-binding domain"/>
    <property type="match status" value="1"/>
</dbReference>
<evidence type="ECO:0000313" key="1">
    <source>
        <dbReference type="EMBL" id="SFM82026.1"/>
    </source>
</evidence>
<dbReference type="RefSeq" id="WP_093390801.1">
    <property type="nucleotide sequence ID" value="NZ_FOTW01000035.1"/>
</dbReference>
<keyword evidence="2" id="KW-1185">Reference proteome</keyword>
<dbReference type="Proteomes" id="UP000199470">
    <property type="component" value="Unassembled WGS sequence"/>
</dbReference>
<evidence type="ECO:0000313" key="2">
    <source>
        <dbReference type="Proteomes" id="UP000199470"/>
    </source>
</evidence>
<dbReference type="InterPro" id="IPR036390">
    <property type="entry name" value="WH_DNA-bd_sf"/>
</dbReference>
<accession>A0A1I4TZ03</accession>
<dbReference type="STRING" id="758825.SAMN02982985_05414"/>
<name>A0A1I4TZ03_9BURK</name>
<sequence>MDDEVLAALVGVLEQLWRGERERPGRACSLAWLSKQSARPMSVLRRQLVMLVEAGWVAQTLAEEGGGTVALSDAGRQLCASLF</sequence>
<dbReference type="AlphaFoldDB" id="A0A1I4TZ03"/>
<gene>
    <name evidence="1" type="ORF">SAMN02982985_05414</name>
</gene>
<protein>
    <recommendedName>
        <fullName evidence="3">ArsR family transcriptional regulator</fullName>
    </recommendedName>
</protein>